<feature type="region of interest" description="Disordered" evidence="1">
    <location>
        <begin position="342"/>
        <end position="370"/>
    </location>
</feature>
<evidence type="ECO:0000256" key="2">
    <source>
        <dbReference type="SAM" id="Phobius"/>
    </source>
</evidence>
<sequence length="370" mass="42354">MRLSSSIFDTFLLRPATQPSHESRKVAHPYDIYFTTDSLLVPRSFSSGLSFSIFSPTRTKTRKGNFHRLTTFSSAQRTGHLFSVHMATEDKRLLSHEKPETKPYIYQQLTSFLLFFRSHTHQYTRQQRSSTRPREEFLRSRNQANLEEPRHFCSSLSKHLNYYLFIPLWMSTIHFPARTISGTEVSPLTSQRPVSHSIFTVICTTKLPGAFYHHYLFIFIFFFFTHWISISSPSHFYRATHRREERARITNSEGYKGVHIRRDTHGNTTHNGGNQSRGRGCLSLLPSEGTGWAKGRGRKDGTGMEWIASSTLRWGCYCQRAVSSFRFALWGWCLGLLGPRSGGGRRGKGTLEIGDDANGDEEGHGEVGRS</sequence>
<dbReference type="InParanoid" id="A0A1J7JVL6"/>
<proteinExistence type="predicted"/>
<feature type="compositionally biased region" description="Basic and acidic residues" evidence="1">
    <location>
        <begin position="361"/>
        <end position="370"/>
    </location>
</feature>
<name>A0A1J7JVL6_9PEZI</name>
<evidence type="ECO:0000313" key="4">
    <source>
        <dbReference type="Proteomes" id="UP000182658"/>
    </source>
</evidence>
<keyword evidence="2" id="KW-0472">Membrane</keyword>
<keyword evidence="2" id="KW-0812">Transmembrane</keyword>
<organism evidence="3 4">
    <name type="scientific">Coniochaeta ligniaria NRRL 30616</name>
    <dbReference type="NCBI Taxonomy" id="1408157"/>
    <lineage>
        <taxon>Eukaryota</taxon>
        <taxon>Fungi</taxon>
        <taxon>Dikarya</taxon>
        <taxon>Ascomycota</taxon>
        <taxon>Pezizomycotina</taxon>
        <taxon>Sordariomycetes</taxon>
        <taxon>Sordariomycetidae</taxon>
        <taxon>Coniochaetales</taxon>
        <taxon>Coniochaetaceae</taxon>
        <taxon>Coniochaeta</taxon>
    </lineage>
</organism>
<dbReference type="AlphaFoldDB" id="A0A1J7JVL6"/>
<accession>A0A1J7JVL6</accession>
<dbReference type="EMBL" id="KV875094">
    <property type="protein sequence ID" value="OIW34088.1"/>
    <property type="molecule type" value="Genomic_DNA"/>
</dbReference>
<evidence type="ECO:0000256" key="1">
    <source>
        <dbReference type="SAM" id="MobiDB-lite"/>
    </source>
</evidence>
<gene>
    <name evidence="3" type="ORF">CONLIGDRAFT_208375</name>
</gene>
<feature type="transmembrane region" description="Helical" evidence="2">
    <location>
        <begin position="215"/>
        <end position="237"/>
    </location>
</feature>
<keyword evidence="4" id="KW-1185">Reference proteome</keyword>
<keyword evidence="2" id="KW-1133">Transmembrane helix</keyword>
<reference evidence="3 4" key="1">
    <citation type="submission" date="2016-10" db="EMBL/GenBank/DDBJ databases">
        <title>Draft genome sequence of Coniochaeta ligniaria NRRL30616, a lignocellulolytic fungus for bioabatement of inhibitors in plant biomass hydrolysates.</title>
        <authorList>
            <consortium name="DOE Joint Genome Institute"/>
            <person name="Jimenez D.J."/>
            <person name="Hector R.E."/>
            <person name="Riley R."/>
            <person name="Sun H."/>
            <person name="Grigoriev I.V."/>
            <person name="Van Elsas J.D."/>
            <person name="Nichols N.N."/>
        </authorList>
    </citation>
    <scope>NUCLEOTIDE SEQUENCE [LARGE SCALE GENOMIC DNA]</scope>
    <source>
        <strain evidence="3 4">NRRL 30616</strain>
    </source>
</reference>
<dbReference type="Proteomes" id="UP000182658">
    <property type="component" value="Unassembled WGS sequence"/>
</dbReference>
<protein>
    <submittedName>
        <fullName evidence="3">Uncharacterized protein</fullName>
    </submittedName>
</protein>
<evidence type="ECO:0000313" key="3">
    <source>
        <dbReference type="EMBL" id="OIW34088.1"/>
    </source>
</evidence>